<dbReference type="Proteomes" id="UP000253664">
    <property type="component" value="Unassembled WGS sequence"/>
</dbReference>
<sequence length="76" mass="8466">MPFIFTYFRVPQARPCLTRQRQKRNAAGDVVAESAAKTAESSPVVGGGVPPACLRLFQGHLHLLHFQHPVRTCLPW</sequence>
<proteinExistence type="predicted"/>
<evidence type="ECO:0000313" key="1">
    <source>
        <dbReference type="EMBL" id="RCI14331.1"/>
    </source>
</evidence>
<evidence type="ECO:0000313" key="2">
    <source>
        <dbReference type="Proteomes" id="UP000253664"/>
    </source>
</evidence>
<protein>
    <submittedName>
        <fullName evidence="1">Uncharacterized protein</fullName>
    </submittedName>
</protein>
<gene>
    <name evidence="1" type="ORF">L249_5943</name>
</gene>
<organism evidence="1 2">
    <name type="scientific">Ophiocordyceps polyrhachis-furcata BCC 54312</name>
    <dbReference type="NCBI Taxonomy" id="1330021"/>
    <lineage>
        <taxon>Eukaryota</taxon>
        <taxon>Fungi</taxon>
        <taxon>Dikarya</taxon>
        <taxon>Ascomycota</taxon>
        <taxon>Pezizomycotina</taxon>
        <taxon>Sordariomycetes</taxon>
        <taxon>Hypocreomycetidae</taxon>
        <taxon>Hypocreales</taxon>
        <taxon>Ophiocordycipitaceae</taxon>
        <taxon>Ophiocordyceps</taxon>
    </lineage>
</organism>
<dbReference type="AlphaFoldDB" id="A0A367LIT8"/>
<name>A0A367LIT8_9HYPO</name>
<reference evidence="1 2" key="1">
    <citation type="journal article" date="2015" name="BMC Genomics">
        <title>Insights from the genome of Ophiocordyceps polyrhachis-furcata to pathogenicity and host specificity in insect fungi.</title>
        <authorList>
            <person name="Wichadakul D."/>
            <person name="Kobmoo N."/>
            <person name="Ingsriswang S."/>
            <person name="Tangphatsornruang S."/>
            <person name="Chantasingh D."/>
            <person name="Luangsa-ard J.J."/>
            <person name="Eurwilaichitr L."/>
        </authorList>
    </citation>
    <scope>NUCLEOTIDE SEQUENCE [LARGE SCALE GENOMIC DNA]</scope>
    <source>
        <strain evidence="1 2">BCC 54312</strain>
    </source>
</reference>
<keyword evidence="2" id="KW-1185">Reference proteome</keyword>
<comment type="caution">
    <text evidence="1">The sequence shown here is derived from an EMBL/GenBank/DDBJ whole genome shotgun (WGS) entry which is preliminary data.</text>
</comment>
<dbReference type="EMBL" id="LKCN02000004">
    <property type="protein sequence ID" value="RCI14331.1"/>
    <property type="molecule type" value="Genomic_DNA"/>
</dbReference>
<accession>A0A367LIT8</accession>